<protein>
    <submittedName>
        <fullName evidence="2">Type II toxin-antitoxin system RelE/ParE family toxin</fullName>
    </submittedName>
</protein>
<dbReference type="Gene3D" id="3.30.2310.20">
    <property type="entry name" value="RelE-like"/>
    <property type="match status" value="1"/>
</dbReference>
<dbReference type="SUPFAM" id="SSF143011">
    <property type="entry name" value="RelE-like"/>
    <property type="match status" value="1"/>
</dbReference>
<dbReference type="Pfam" id="PF05016">
    <property type="entry name" value="ParE_toxin"/>
    <property type="match status" value="1"/>
</dbReference>
<dbReference type="EMBL" id="JBANEI010000002">
    <property type="protein sequence ID" value="MEI2681111.1"/>
    <property type="molecule type" value="Genomic_DNA"/>
</dbReference>
<evidence type="ECO:0000313" key="2">
    <source>
        <dbReference type="EMBL" id="MEI2681111.1"/>
    </source>
</evidence>
<organism evidence="2 3">
    <name type="scientific">Erwinia aphidicola</name>
    <dbReference type="NCBI Taxonomy" id="68334"/>
    <lineage>
        <taxon>Bacteria</taxon>
        <taxon>Pseudomonadati</taxon>
        <taxon>Pseudomonadota</taxon>
        <taxon>Gammaproteobacteria</taxon>
        <taxon>Enterobacterales</taxon>
        <taxon>Erwiniaceae</taxon>
        <taxon>Erwinia</taxon>
    </lineage>
</organism>
<proteinExistence type="predicted"/>
<dbReference type="InterPro" id="IPR035093">
    <property type="entry name" value="RelE/ParE_toxin_dom_sf"/>
</dbReference>
<comment type="caution">
    <text evidence="2">The sequence shown here is derived from an EMBL/GenBank/DDBJ whole genome shotgun (WGS) entry which is preliminary data.</text>
</comment>
<sequence>MVEVMWTRRALKQLSKIDSRYRRAIAEKSRQLVAFPVVPLDVKKIEGNDTLFRLRVGNYRVIFQLINGEPVVVVIQEVKRRATHTY</sequence>
<dbReference type="PANTHER" id="PTHR38813:SF1">
    <property type="entry name" value="TOXIN RELE1-RELATED"/>
    <property type="match status" value="1"/>
</dbReference>
<name>A0ABU8DCS8_ERWAP</name>
<dbReference type="InterPro" id="IPR007712">
    <property type="entry name" value="RelE/ParE_toxin"/>
</dbReference>
<evidence type="ECO:0000313" key="3">
    <source>
        <dbReference type="Proteomes" id="UP001306592"/>
    </source>
</evidence>
<evidence type="ECO:0000256" key="1">
    <source>
        <dbReference type="ARBA" id="ARBA00022649"/>
    </source>
</evidence>
<accession>A0ABU8DCS8</accession>
<dbReference type="Proteomes" id="UP001306592">
    <property type="component" value="Unassembled WGS sequence"/>
</dbReference>
<dbReference type="InterPro" id="IPR052747">
    <property type="entry name" value="TA_system_RelE_toxin"/>
</dbReference>
<dbReference type="PANTHER" id="PTHR38813">
    <property type="match status" value="1"/>
</dbReference>
<keyword evidence="1" id="KW-1277">Toxin-antitoxin system</keyword>
<reference evidence="2 3" key="1">
    <citation type="submission" date="2024-02" db="EMBL/GenBank/DDBJ databases">
        <title>First report Erwinia aphidicola in onion in Chile.</title>
        <authorList>
            <person name="Valenzuela M."/>
            <person name="Pena M."/>
            <person name="Dutta B."/>
        </authorList>
    </citation>
    <scope>NUCLEOTIDE SEQUENCE [LARGE SCALE GENOMIC DNA]</scope>
    <source>
        <strain evidence="2 3">QCJ3A</strain>
    </source>
</reference>
<gene>
    <name evidence="2" type="ORF">V8N49_05495</name>
</gene>
<dbReference type="RefSeq" id="WP_048914915.1">
    <property type="nucleotide sequence ID" value="NZ_CAKKMT010000002.1"/>
</dbReference>
<keyword evidence="3" id="KW-1185">Reference proteome</keyword>